<dbReference type="EMBL" id="BAABFL010000467">
    <property type="protein sequence ID" value="GAA4651984.1"/>
    <property type="molecule type" value="Genomic_DNA"/>
</dbReference>
<comment type="caution">
    <text evidence="2">The sequence shown here is derived from an EMBL/GenBank/DDBJ whole genome shotgun (WGS) entry which is preliminary data.</text>
</comment>
<dbReference type="Proteomes" id="UP001500604">
    <property type="component" value="Unassembled WGS sequence"/>
</dbReference>
<dbReference type="Pfam" id="PF11220">
    <property type="entry name" value="DUF3015"/>
    <property type="match status" value="1"/>
</dbReference>
<accession>A0ABP8V7N2</accession>
<evidence type="ECO:0000313" key="3">
    <source>
        <dbReference type="Proteomes" id="UP001500604"/>
    </source>
</evidence>
<sequence>MKKIVLTAALVAASSSVMAAAPGGPSCGWGNMLFEGQSGTPTHVIAYTTNGTSGNATFGMTSGTNGCQTSAPLTYRGQKMINVSYMMDELSEDMARGNGEALNAVAVMIGIEQDDRARFASVTHENFNQIFPSADVTAEQVVNNLAVVMNNDEQLSKYIAS</sequence>
<reference evidence="3" key="1">
    <citation type="journal article" date="2019" name="Int. J. Syst. Evol. Microbiol.">
        <title>The Global Catalogue of Microorganisms (GCM) 10K type strain sequencing project: providing services to taxonomists for standard genome sequencing and annotation.</title>
        <authorList>
            <consortium name="The Broad Institute Genomics Platform"/>
            <consortium name="The Broad Institute Genome Sequencing Center for Infectious Disease"/>
            <person name="Wu L."/>
            <person name="Ma J."/>
        </authorList>
    </citation>
    <scope>NUCLEOTIDE SEQUENCE [LARGE SCALE GENOMIC DNA]</scope>
    <source>
        <strain evidence="3">JCM 17805</strain>
    </source>
</reference>
<evidence type="ECO:0000313" key="2">
    <source>
        <dbReference type="EMBL" id="GAA4651984.1"/>
    </source>
</evidence>
<gene>
    <name evidence="2" type="ORF">GCM10023116_42680</name>
</gene>
<feature type="chain" id="PRO_5047477705" evidence="1">
    <location>
        <begin position="20"/>
        <end position="161"/>
    </location>
</feature>
<keyword evidence="1" id="KW-0732">Signal</keyword>
<proteinExistence type="predicted"/>
<dbReference type="InterPro" id="IPR021383">
    <property type="entry name" value="DUF3015"/>
</dbReference>
<keyword evidence="3" id="KW-1185">Reference proteome</keyword>
<organism evidence="2 3">
    <name type="scientific">Kistimonas scapharcae</name>
    <dbReference type="NCBI Taxonomy" id="1036133"/>
    <lineage>
        <taxon>Bacteria</taxon>
        <taxon>Pseudomonadati</taxon>
        <taxon>Pseudomonadota</taxon>
        <taxon>Gammaproteobacteria</taxon>
        <taxon>Oceanospirillales</taxon>
        <taxon>Endozoicomonadaceae</taxon>
        <taxon>Kistimonas</taxon>
    </lineage>
</organism>
<protein>
    <submittedName>
        <fullName evidence="2">DUF3015 domain-containing protein</fullName>
    </submittedName>
</protein>
<feature type="signal peptide" evidence="1">
    <location>
        <begin position="1"/>
        <end position="19"/>
    </location>
</feature>
<evidence type="ECO:0000256" key="1">
    <source>
        <dbReference type="SAM" id="SignalP"/>
    </source>
</evidence>
<dbReference type="RefSeq" id="WP_345198471.1">
    <property type="nucleotide sequence ID" value="NZ_BAABFL010000467.1"/>
</dbReference>
<name>A0ABP8V7N2_9GAMM</name>